<feature type="compositionally biased region" description="Polar residues" evidence="6">
    <location>
        <begin position="35"/>
        <end position="53"/>
    </location>
</feature>
<feature type="compositionally biased region" description="Basic and acidic residues" evidence="6">
    <location>
        <begin position="1"/>
        <end position="18"/>
    </location>
</feature>
<keyword evidence="4" id="KW-0862">Zinc</keyword>
<evidence type="ECO:0000256" key="6">
    <source>
        <dbReference type="SAM" id="MobiDB-lite"/>
    </source>
</evidence>
<dbReference type="PANTHER" id="PTHR46481:SF10">
    <property type="entry name" value="ZINC FINGER BED DOMAIN-CONTAINING PROTEIN 39"/>
    <property type="match status" value="1"/>
</dbReference>
<evidence type="ECO:0000256" key="3">
    <source>
        <dbReference type="ARBA" id="ARBA00022771"/>
    </source>
</evidence>
<evidence type="ECO:0000313" key="8">
    <source>
        <dbReference type="Proteomes" id="UP001516400"/>
    </source>
</evidence>
<dbReference type="Proteomes" id="UP001516400">
    <property type="component" value="Unassembled WGS sequence"/>
</dbReference>
<keyword evidence="8" id="KW-1185">Reference proteome</keyword>
<keyword evidence="2" id="KW-0479">Metal-binding</keyword>
<dbReference type="EMBL" id="JABFTP020000103">
    <property type="protein sequence ID" value="KAL3276415.1"/>
    <property type="molecule type" value="Genomic_DNA"/>
</dbReference>
<gene>
    <name evidence="7" type="ORF">HHI36_011799</name>
</gene>
<dbReference type="Gene3D" id="1.10.10.1070">
    <property type="entry name" value="Zinc finger, BED domain-containing"/>
    <property type="match status" value="1"/>
</dbReference>
<dbReference type="GO" id="GO:0008270">
    <property type="term" value="F:zinc ion binding"/>
    <property type="evidence" value="ECO:0007669"/>
    <property type="project" value="UniProtKB-KW"/>
</dbReference>
<protein>
    <submittedName>
        <fullName evidence="7">Uncharacterized protein</fullName>
    </submittedName>
</protein>
<comment type="caution">
    <text evidence="7">The sequence shown here is derived from an EMBL/GenBank/DDBJ whole genome shotgun (WGS) entry which is preliminary data.</text>
</comment>
<comment type="subcellular location">
    <subcellularLocation>
        <location evidence="1">Nucleus</location>
    </subcellularLocation>
</comment>
<keyword evidence="5" id="KW-0539">Nucleus</keyword>
<evidence type="ECO:0000256" key="2">
    <source>
        <dbReference type="ARBA" id="ARBA00022723"/>
    </source>
</evidence>
<evidence type="ECO:0000256" key="1">
    <source>
        <dbReference type="ARBA" id="ARBA00004123"/>
    </source>
</evidence>
<dbReference type="PANTHER" id="PTHR46481">
    <property type="entry name" value="ZINC FINGER BED DOMAIN-CONTAINING PROTEIN 4"/>
    <property type="match status" value="1"/>
</dbReference>
<keyword evidence="3" id="KW-0863">Zinc-finger</keyword>
<dbReference type="GO" id="GO:0005634">
    <property type="term" value="C:nucleus"/>
    <property type="evidence" value="ECO:0007669"/>
    <property type="project" value="UniProtKB-SubCell"/>
</dbReference>
<sequence length="185" mass="20810">MHQHQHKDQGSKWDEQDKLQLQQLSSSASTASTSGMSNRTVPHTIPTTVSQSQDDADDDDDSISMVCEISETETSSSVIEQTSTQEELNGGTQHTNLTNAVVYYVCADNRPFAAVEGRGFRYLMKKAAPLYQVPSRETIKRKMEEKYEFVSAAFKSKLANIKHLSITFDIWSEMMSTPRNHSAFH</sequence>
<name>A0ABD2ND26_9CUCU</name>
<evidence type="ECO:0000256" key="4">
    <source>
        <dbReference type="ARBA" id="ARBA00022833"/>
    </source>
</evidence>
<dbReference type="InterPro" id="IPR052035">
    <property type="entry name" value="ZnF_BED_domain_contain"/>
</dbReference>
<evidence type="ECO:0000256" key="5">
    <source>
        <dbReference type="ARBA" id="ARBA00023242"/>
    </source>
</evidence>
<accession>A0ABD2ND26</accession>
<feature type="region of interest" description="Disordered" evidence="6">
    <location>
        <begin position="1"/>
        <end position="61"/>
    </location>
</feature>
<feature type="compositionally biased region" description="Low complexity" evidence="6">
    <location>
        <begin position="19"/>
        <end position="34"/>
    </location>
</feature>
<evidence type="ECO:0000313" key="7">
    <source>
        <dbReference type="EMBL" id="KAL3276415.1"/>
    </source>
</evidence>
<reference evidence="7 8" key="1">
    <citation type="journal article" date="2021" name="BMC Biol.">
        <title>Horizontally acquired antibacterial genes associated with adaptive radiation of ladybird beetles.</title>
        <authorList>
            <person name="Li H.S."/>
            <person name="Tang X.F."/>
            <person name="Huang Y.H."/>
            <person name="Xu Z.Y."/>
            <person name="Chen M.L."/>
            <person name="Du X.Y."/>
            <person name="Qiu B.Y."/>
            <person name="Chen P.T."/>
            <person name="Zhang W."/>
            <person name="Slipinski A."/>
            <person name="Escalona H.E."/>
            <person name="Waterhouse R.M."/>
            <person name="Zwick A."/>
            <person name="Pang H."/>
        </authorList>
    </citation>
    <scope>NUCLEOTIDE SEQUENCE [LARGE SCALE GENOMIC DNA]</scope>
    <source>
        <strain evidence="7">SYSU2018</strain>
    </source>
</reference>
<dbReference type="SUPFAM" id="SSF140996">
    <property type="entry name" value="Hermes dimerisation domain"/>
    <property type="match status" value="1"/>
</dbReference>
<organism evidence="7 8">
    <name type="scientific">Cryptolaemus montrouzieri</name>
    <dbReference type="NCBI Taxonomy" id="559131"/>
    <lineage>
        <taxon>Eukaryota</taxon>
        <taxon>Metazoa</taxon>
        <taxon>Ecdysozoa</taxon>
        <taxon>Arthropoda</taxon>
        <taxon>Hexapoda</taxon>
        <taxon>Insecta</taxon>
        <taxon>Pterygota</taxon>
        <taxon>Neoptera</taxon>
        <taxon>Endopterygota</taxon>
        <taxon>Coleoptera</taxon>
        <taxon>Polyphaga</taxon>
        <taxon>Cucujiformia</taxon>
        <taxon>Coccinelloidea</taxon>
        <taxon>Coccinellidae</taxon>
        <taxon>Scymninae</taxon>
        <taxon>Scymnini</taxon>
        <taxon>Cryptolaemus</taxon>
    </lineage>
</organism>
<proteinExistence type="predicted"/>
<dbReference type="AlphaFoldDB" id="A0ABD2ND26"/>